<accession>A0A3N1X6D5</accession>
<evidence type="ECO:0000313" key="3">
    <source>
        <dbReference type="Proteomes" id="UP000273083"/>
    </source>
</evidence>
<dbReference type="Proteomes" id="UP000273083">
    <property type="component" value="Unassembled WGS sequence"/>
</dbReference>
<dbReference type="Pfam" id="PF01944">
    <property type="entry name" value="SpoIIM"/>
    <property type="match status" value="1"/>
</dbReference>
<dbReference type="AlphaFoldDB" id="A0A3N1X6D5"/>
<keyword evidence="3" id="KW-1185">Reference proteome</keyword>
<comment type="caution">
    <text evidence="2">The sequence shown here is derived from an EMBL/GenBank/DDBJ whole genome shotgun (WGS) entry which is preliminary data.</text>
</comment>
<organism evidence="2 3">
    <name type="scientific">Mobilisporobacter senegalensis</name>
    <dbReference type="NCBI Taxonomy" id="1329262"/>
    <lineage>
        <taxon>Bacteria</taxon>
        <taxon>Bacillati</taxon>
        <taxon>Bacillota</taxon>
        <taxon>Clostridia</taxon>
        <taxon>Lachnospirales</taxon>
        <taxon>Lachnospiraceae</taxon>
        <taxon>Mobilisporobacter</taxon>
    </lineage>
</organism>
<keyword evidence="1" id="KW-1133">Transmembrane helix</keyword>
<feature type="transmembrane region" description="Helical" evidence="1">
    <location>
        <begin position="12"/>
        <end position="35"/>
    </location>
</feature>
<dbReference type="InterPro" id="IPR002798">
    <property type="entry name" value="SpoIIM-like"/>
</dbReference>
<evidence type="ECO:0000256" key="1">
    <source>
        <dbReference type="SAM" id="Phobius"/>
    </source>
</evidence>
<protein>
    <submittedName>
        <fullName evidence="2">Stage II sporulation protein M</fullName>
    </submittedName>
</protein>
<dbReference type="EMBL" id="RJVG01000015">
    <property type="protein sequence ID" value="ROR22349.1"/>
    <property type="molecule type" value="Genomic_DNA"/>
</dbReference>
<feature type="transmembrane region" description="Helical" evidence="1">
    <location>
        <begin position="173"/>
        <end position="195"/>
    </location>
</feature>
<feature type="transmembrane region" description="Helical" evidence="1">
    <location>
        <begin position="77"/>
        <end position="98"/>
    </location>
</feature>
<evidence type="ECO:0000313" key="2">
    <source>
        <dbReference type="EMBL" id="ROR22349.1"/>
    </source>
</evidence>
<gene>
    <name evidence="2" type="ORF">EDD66_11534</name>
</gene>
<sequence length="202" mass="23073">MKIRYGVSKDANIIKIAVMVFLVGVLLGAIGANVFKDAYFKDMKIFGEGYFDKLYVLDIDHGKLFGYIFWNNLKKYLLFWIFSVTVVGIPYMVFSVGYSGLSTGFLLAVSVLKFGVKGIFLFLLYIFPQYLIYFPVALITLIQGYHLCTNLYFRVPLNKKGKAKIILEKVPTILILFLIILIGALSEAYINSFIIQKMARYF</sequence>
<name>A0A3N1X6D5_9FIRM</name>
<keyword evidence="1" id="KW-0472">Membrane</keyword>
<proteinExistence type="predicted"/>
<keyword evidence="1" id="KW-0812">Transmembrane</keyword>
<reference evidence="2 3" key="1">
    <citation type="submission" date="2018-11" db="EMBL/GenBank/DDBJ databases">
        <title>Genomic Encyclopedia of Type Strains, Phase IV (KMG-IV): sequencing the most valuable type-strain genomes for metagenomic binning, comparative biology and taxonomic classification.</title>
        <authorList>
            <person name="Goeker M."/>
        </authorList>
    </citation>
    <scope>NUCLEOTIDE SEQUENCE [LARGE SCALE GENOMIC DNA]</scope>
    <source>
        <strain evidence="2 3">DSM 26537</strain>
    </source>
</reference>
<feature type="transmembrane region" description="Helical" evidence="1">
    <location>
        <begin position="105"/>
        <end position="126"/>
    </location>
</feature>
<feature type="transmembrane region" description="Helical" evidence="1">
    <location>
        <begin position="132"/>
        <end position="153"/>
    </location>
</feature>